<evidence type="ECO:0000313" key="2">
    <source>
        <dbReference type="EMBL" id="KAG7359359.1"/>
    </source>
</evidence>
<accession>A0A9K3LBR1</accession>
<reference evidence="2" key="2">
    <citation type="submission" date="2021-04" db="EMBL/GenBank/DDBJ databases">
        <authorList>
            <person name="Podell S."/>
        </authorList>
    </citation>
    <scope>NUCLEOTIDE SEQUENCE</scope>
    <source>
        <strain evidence="2">Hildebrandi</strain>
    </source>
</reference>
<dbReference type="EMBL" id="JAGRRH010000013">
    <property type="protein sequence ID" value="KAG7359359.1"/>
    <property type="molecule type" value="Genomic_DNA"/>
</dbReference>
<dbReference type="EMBL" id="JAGRRH010000008">
    <property type="protein sequence ID" value="KAG7365684.1"/>
    <property type="molecule type" value="Genomic_DNA"/>
</dbReference>
<reference evidence="2" key="1">
    <citation type="journal article" date="2021" name="Sci. Rep.">
        <title>Diploid genomic architecture of Nitzschia inconspicua, an elite biomass production diatom.</title>
        <authorList>
            <person name="Oliver A."/>
            <person name="Podell S."/>
            <person name="Pinowska A."/>
            <person name="Traller J.C."/>
            <person name="Smith S.R."/>
            <person name="McClure R."/>
            <person name="Beliaev A."/>
            <person name="Bohutskyi P."/>
            <person name="Hill E.A."/>
            <person name="Rabines A."/>
            <person name="Zheng H."/>
            <person name="Allen L.Z."/>
            <person name="Kuo A."/>
            <person name="Grigoriev I.V."/>
            <person name="Allen A.E."/>
            <person name="Hazlebeck D."/>
            <person name="Allen E.E."/>
        </authorList>
    </citation>
    <scope>NUCLEOTIDE SEQUENCE</scope>
    <source>
        <strain evidence="2">Hildebrandi</strain>
    </source>
</reference>
<protein>
    <submittedName>
        <fullName evidence="2">Uncharacterized protein</fullName>
    </submittedName>
</protein>
<name>A0A9K3LBR1_9STRA</name>
<keyword evidence="4" id="KW-1185">Reference proteome</keyword>
<gene>
    <name evidence="1" type="ORF">IV203_002618</name>
    <name evidence="3" type="ORF">IV203_025125</name>
    <name evidence="2" type="ORF">IV203_034457</name>
</gene>
<evidence type="ECO:0000313" key="3">
    <source>
        <dbReference type="EMBL" id="KAG7365684.1"/>
    </source>
</evidence>
<sequence length="369" mass="41635">MILSQHIKLLYLTTFLGAEGFLYMDYICSRMVLRSKPKPFSERYPFLPYFGRELLPRTTATILRYTLEDGSEKDNSNYNANTSIHSSHTPFFVDTSQLISNQDDQTAIFNWIAHLSSVERSDPTWIDEDFLTTLSPSSLLQEHMESLLPLEIVSHSISQVLFPTEWSRHKFDLDWKESFLKSMPSIDLEDILQQHGRSNTHPLRLQLVAIPPNTTLPFHVHPAIEFNVPILGQLWHRVPNQNDGIPATMVSRDLLQRQWQHQLGSPLSVNTFSPHPTPQELAIISIDLSNRLQQSGGAVLAQNVTFQEGVVLTGQCMVNMIGSIHQSYTQADKTQGCQSIQSSGDDQQSGGCLLWALGPSVHAHFTSKC</sequence>
<organism evidence="2 4">
    <name type="scientific">Nitzschia inconspicua</name>
    <dbReference type="NCBI Taxonomy" id="303405"/>
    <lineage>
        <taxon>Eukaryota</taxon>
        <taxon>Sar</taxon>
        <taxon>Stramenopiles</taxon>
        <taxon>Ochrophyta</taxon>
        <taxon>Bacillariophyta</taxon>
        <taxon>Bacillariophyceae</taxon>
        <taxon>Bacillariophycidae</taxon>
        <taxon>Bacillariales</taxon>
        <taxon>Bacillariaceae</taxon>
        <taxon>Nitzschia</taxon>
    </lineage>
</organism>
<evidence type="ECO:0000313" key="1">
    <source>
        <dbReference type="EMBL" id="KAG7338213.1"/>
    </source>
</evidence>
<comment type="caution">
    <text evidence="2">The sequence shown here is derived from an EMBL/GenBank/DDBJ whole genome shotgun (WGS) entry which is preliminary data.</text>
</comment>
<dbReference type="AlphaFoldDB" id="A0A9K3LBR1"/>
<dbReference type="Proteomes" id="UP000693970">
    <property type="component" value="Unassembled WGS sequence"/>
</dbReference>
<evidence type="ECO:0000313" key="4">
    <source>
        <dbReference type="Proteomes" id="UP000693970"/>
    </source>
</evidence>
<proteinExistence type="predicted"/>
<dbReference type="EMBL" id="JAGRRH010000062">
    <property type="protein sequence ID" value="KAG7338213.1"/>
    <property type="molecule type" value="Genomic_DNA"/>
</dbReference>
<dbReference type="OrthoDB" id="43314at2759"/>